<evidence type="ECO:0000256" key="2">
    <source>
        <dbReference type="ARBA" id="ARBA00022692"/>
    </source>
</evidence>
<sequence length="106" mass="11838">MIEENKLLSALCYWSIFFAPILFPIIVWILGNETTKLHAKKALWTHIIPAIASLIAILVLAALGFGLSEPTGAFYIATIIAVVICFLIDVYYFIWNIIKGIKVITN</sequence>
<keyword evidence="3 5" id="KW-1133">Transmembrane helix</keyword>
<keyword evidence="2 5" id="KW-0812">Transmembrane</keyword>
<feature type="transmembrane region" description="Helical" evidence="5">
    <location>
        <begin position="73"/>
        <end position="94"/>
    </location>
</feature>
<keyword evidence="4 5" id="KW-0472">Membrane</keyword>
<reference evidence="6" key="2">
    <citation type="submission" date="2020-09" db="EMBL/GenBank/DDBJ databases">
        <authorList>
            <person name="Sun Q."/>
            <person name="Ohkuma M."/>
        </authorList>
    </citation>
    <scope>NUCLEOTIDE SEQUENCE</scope>
    <source>
        <strain evidence="6">JCM 17251</strain>
    </source>
</reference>
<dbReference type="AlphaFoldDB" id="A0A918D0T1"/>
<organism evidence="6 7">
    <name type="scientific">Oceanobacillus indicireducens</name>
    <dbReference type="NCBI Taxonomy" id="1004261"/>
    <lineage>
        <taxon>Bacteria</taxon>
        <taxon>Bacillati</taxon>
        <taxon>Bacillota</taxon>
        <taxon>Bacilli</taxon>
        <taxon>Bacillales</taxon>
        <taxon>Bacillaceae</taxon>
        <taxon>Oceanobacillus</taxon>
    </lineage>
</organism>
<feature type="transmembrane region" description="Helical" evidence="5">
    <location>
        <begin position="43"/>
        <end position="67"/>
    </location>
</feature>
<keyword evidence="7" id="KW-1185">Reference proteome</keyword>
<dbReference type="InterPro" id="IPR019109">
    <property type="entry name" value="MamF_MmsF"/>
</dbReference>
<proteinExistence type="predicted"/>
<name>A0A918D0T1_9BACI</name>
<dbReference type="Pfam" id="PF09685">
    <property type="entry name" value="MamF_MmsF"/>
    <property type="match status" value="1"/>
</dbReference>
<evidence type="ECO:0000256" key="1">
    <source>
        <dbReference type="ARBA" id="ARBA00004141"/>
    </source>
</evidence>
<comment type="caution">
    <text evidence="6">The sequence shown here is derived from an EMBL/GenBank/DDBJ whole genome shotgun (WGS) entry which is preliminary data.</text>
</comment>
<protein>
    <recommendedName>
        <fullName evidence="8">DUF4870 domain-containing protein</fullName>
    </recommendedName>
</protein>
<evidence type="ECO:0000256" key="5">
    <source>
        <dbReference type="SAM" id="Phobius"/>
    </source>
</evidence>
<reference evidence="6" key="1">
    <citation type="journal article" date="2014" name="Int. J. Syst. Evol. Microbiol.">
        <title>Complete genome sequence of Corynebacterium casei LMG S-19264T (=DSM 44701T), isolated from a smear-ripened cheese.</title>
        <authorList>
            <consortium name="US DOE Joint Genome Institute (JGI-PGF)"/>
            <person name="Walter F."/>
            <person name="Albersmeier A."/>
            <person name="Kalinowski J."/>
            <person name="Ruckert C."/>
        </authorList>
    </citation>
    <scope>NUCLEOTIDE SEQUENCE</scope>
    <source>
        <strain evidence="6">JCM 17251</strain>
    </source>
</reference>
<evidence type="ECO:0000313" key="6">
    <source>
        <dbReference type="EMBL" id="GGN55642.1"/>
    </source>
</evidence>
<feature type="transmembrane region" description="Helical" evidence="5">
    <location>
        <begin position="12"/>
        <end position="31"/>
    </location>
</feature>
<evidence type="ECO:0008006" key="8">
    <source>
        <dbReference type="Google" id="ProtNLM"/>
    </source>
</evidence>
<comment type="subcellular location">
    <subcellularLocation>
        <location evidence="1">Membrane</location>
        <topology evidence="1">Multi-pass membrane protein</topology>
    </subcellularLocation>
</comment>
<evidence type="ECO:0000256" key="3">
    <source>
        <dbReference type="ARBA" id="ARBA00022989"/>
    </source>
</evidence>
<gene>
    <name evidence="6" type="ORF">GCM10007971_14630</name>
</gene>
<evidence type="ECO:0000256" key="4">
    <source>
        <dbReference type="ARBA" id="ARBA00023136"/>
    </source>
</evidence>
<dbReference type="Proteomes" id="UP000624041">
    <property type="component" value="Unassembled WGS sequence"/>
</dbReference>
<evidence type="ECO:0000313" key="7">
    <source>
        <dbReference type="Proteomes" id="UP000624041"/>
    </source>
</evidence>
<accession>A0A918D0T1</accession>
<dbReference type="RefSeq" id="WP_373290805.1">
    <property type="nucleotide sequence ID" value="NZ_BMOS01000008.1"/>
</dbReference>
<dbReference type="EMBL" id="BMOS01000008">
    <property type="protein sequence ID" value="GGN55642.1"/>
    <property type="molecule type" value="Genomic_DNA"/>
</dbReference>